<protein>
    <recommendedName>
        <fullName evidence="3">HTH tetR-type domain-containing protein</fullName>
    </recommendedName>
</protein>
<dbReference type="PROSITE" id="PS50977">
    <property type="entry name" value="HTH_TETR_2"/>
    <property type="match status" value="1"/>
</dbReference>
<organism evidence="4 5">
    <name type="scientific">Enterococcus columbae DSM 7374 = ATCC 51263</name>
    <dbReference type="NCBI Taxonomy" id="1121865"/>
    <lineage>
        <taxon>Bacteria</taxon>
        <taxon>Bacillati</taxon>
        <taxon>Bacillota</taxon>
        <taxon>Bacilli</taxon>
        <taxon>Lactobacillales</taxon>
        <taxon>Enterococcaceae</taxon>
        <taxon>Enterococcus</taxon>
    </lineage>
</organism>
<dbReference type="InterPro" id="IPR039532">
    <property type="entry name" value="TetR_C_Firmicutes"/>
</dbReference>
<proteinExistence type="predicted"/>
<dbReference type="EMBL" id="ASWJ01000007">
    <property type="protein sequence ID" value="EOW83722.1"/>
    <property type="molecule type" value="Genomic_DNA"/>
</dbReference>
<evidence type="ECO:0000313" key="5">
    <source>
        <dbReference type="Proteomes" id="UP000014113"/>
    </source>
</evidence>
<dbReference type="eggNOG" id="COG1309">
    <property type="taxonomic scope" value="Bacteria"/>
</dbReference>
<dbReference type="RefSeq" id="WP_016184394.1">
    <property type="nucleotide sequence ID" value="NZ_JXKI01000008.1"/>
</dbReference>
<name>S1N411_9ENTE</name>
<dbReference type="PANTHER" id="PTHR43479">
    <property type="entry name" value="ACREF/ENVCD OPERON REPRESSOR-RELATED"/>
    <property type="match status" value="1"/>
</dbReference>
<gene>
    <name evidence="4" type="ORF">I568_01523</name>
</gene>
<dbReference type="PATRIC" id="fig|1121865.3.peg.2247"/>
<dbReference type="InterPro" id="IPR009057">
    <property type="entry name" value="Homeodomain-like_sf"/>
</dbReference>
<evidence type="ECO:0000259" key="3">
    <source>
        <dbReference type="PROSITE" id="PS50977"/>
    </source>
</evidence>
<dbReference type="Pfam" id="PF00440">
    <property type="entry name" value="TetR_N"/>
    <property type="match status" value="1"/>
</dbReference>
<sequence length="188" mass="22474">MSEAENTKTKLAQALKRACQKKPFAQIKIQTLTEMAGINRQTFYYHFKNSEELFNWIYLNEALVHLRIESLSLDNWEEQALKMLKVIQKDGLFYQNVLRTDHQLFSKGFIQTVQPAFVRLFEQMDRNRELSSEDMQFYSLFFSYGCTGMLETWVREGFPQSAFEMAVQLYRLATDIEFFSYNRYREKE</sequence>
<keyword evidence="1 2" id="KW-0238">DNA-binding</keyword>
<dbReference type="AlphaFoldDB" id="S1N411"/>
<dbReference type="GO" id="GO:0003677">
    <property type="term" value="F:DNA binding"/>
    <property type="evidence" value="ECO:0007669"/>
    <property type="project" value="UniProtKB-UniRule"/>
</dbReference>
<keyword evidence="5" id="KW-1185">Reference proteome</keyword>
<feature type="domain" description="HTH tetR-type" evidence="3">
    <location>
        <begin position="5"/>
        <end position="65"/>
    </location>
</feature>
<evidence type="ECO:0000256" key="2">
    <source>
        <dbReference type="PROSITE-ProRule" id="PRU00335"/>
    </source>
</evidence>
<feature type="DNA-binding region" description="H-T-H motif" evidence="2">
    <location>
        <begin position="28"/>
        <end position="47"/>
    </location>
</feature>
<dbReference type="PANTHER" id="PTHR43479:SF7">
    <property type="entry name" value="TETR-FAMILY TRANSCRIPTIONAL REGULATOR"/>
    <property type="match status" value="1"/>
</dbReference>
<dbReference type="SUPFAM" id="SSF46689">
    <property type="entry name" value="Homeodomain-like"/>
    <property type="match status" value="1"/>
</dbReference>
<evidence type="ECO:0000313" key="4">
    <source>
        <dbReference type="EMBL" id="EOW83722.1"/>
    </source>
</evidence>
<dbReference type="Gene3D" id="1.10.357.10">
    <property type="entry name" value="Tetracycline Repressor, domain 2"/>
    <property type="match status" value="1"/>
</dbReference>
<reference evidence="4 5" key="1">
    <citation type="submission" date="2013-03" db="EMBL/GenBank/DDBJ databases">
        <title>The Genome Sequence of Enterococcus columbae ATCC_51263 (PacBio/Illumina hybrid assembly).</title>
        <authorList>
            <consortium name="The Broad Institute Genomics Platform"/>
            <consortium name="The Broad Institute Genome Sequencing Center for Infectious Disease"/>
            <person name="Earl A."/>
            <person name="Russ C."/>
            <person name="Gilmore M."/>
            <person name="Surin D."/>
            <person name="Walker B."/>
            <person name="Young S."/>
            <person name="Zeng Q."/>
            <person name="Gargeya S."/>
            <person name="Fitzgerald M."/>
            <person name="Haas B."/>
            <person name="Abouelleil A."/>
            <person name="Allen A.W."/>
            <person name="Alvarado L."/>
            <person name="Arachchi H.M."/>
            <person name="Berlin A.M."/>
            <person name="Chapman S.B."/>
            <person name="Gainer-Dewar J."/>
            <person name="Goldberg J."/>
            <person name="Griggs A."/>
            <person name="Gujja S."/>
            <person name="Hansen M."/>
            <person name="Howarth C."/>
            <person name="Imamovic A."/>
            <person name="Ireland A."/>
            <person name="Larimer J."/>
            <person name="McCowan C."/>
            <person name="Murphy C."/>
            <person name="Pearson M."/>
            <person name="Poon T.W."/>
            <person name="Priest M."/>
            <person name="Roberts A."/>
            <person name="Saif S."/>
            <person name="Shea T."/>
            <person name="Sisk P."/>
            <person name="Sykes S."/>
            <person name="Wortman J."/>
            <person name="Nusbaum C."/>
            <person name="Birren B."/>
        </authorList>
    </citation>
    <scope>NUCLEOTIDE SEQUENCE [LARGE SCALE GENOMIC DNA]</scope>
    <source>
        <strain evidence="4 5">ATCC 51263</strain>
    </source>
</reference>
<dbReference type="Proteomes" id="UP000014113">
    <property type="component" value="Unassembled WGS sequence"/>
</dbReference>
<dbReference type="InterPro" id="IPR001647">
    <property type="entry name" value="HTH_TetR"/>
</dbReference>
<dbReference type="Pfam" id="PF14278">
    <property type="entry name" value="TetR_C_8"/>
    <property type="match status" value="1"/>
</dbReference>
<comment type="caution">
    <text evidence="4">The sequence shown here is derived from an EMBL/GenBank/DDBJ whole genome shotgun (WGS) entry which is preliminary data.</text>
</comment>
<accession>S1N411</accession>
<dbReference type="InterPro" id="IPR050624">
    <property type="entry name" value="HTH-type_Tx_Regulator"/>
</dbReference>
<dbReference type="OrthoDB" id="9810250at2"/>
<dbReference type="STRING" id="1121865.OMW_02312"/>
<evidence type="ECO:0000256" key="1">
    <source>
        <dbReference type="ARBA" id="ARBA00023125"/>
    </source>
</evidence>